<dbReference type="CDD" id="cd04301">
    <property type="entry name" value="NAT_SF"/>
    <property type="match status" value="1"/>
</dbReference>
<dbReference type="GO" id="GO:0016746">
    <property type="term" value="F:acyltransferase activity"/>
    <property type="evidence" value="ECO:0007669"/>
    <property type="project" value="UniProtKB-KW"/>
</dbReference>
<keyword evidence="3" id="KW-0012">Acyltransferase</keyword>
<feature type="domain" description="N-acetyltransferase" evidence="2">
    <location>
        <begin position="46"/>
        <end position="201"/>
    </location>
</feature>
<dbReference type="PROSITE" id="PS51186">
    <property type="entry name" value="GNAT"/>
    <property type="match status" value="1"/>
</dbReference>
<proteinExistence type="predicted"/>
<sequence length="201" mass="22663">MITRIENHAMPNSAHPQTGADDASAANFGKLSGTHWIESLADGTRVLIRPLREEDRGREEDFIRRLSPASRRFRFLGGFKEATPELINQLMDVDYDQRMAFVALAHDNGKLREVGVSRYCATDDQGHCECAVTVADGWHQRGLGVLLMRHLIDLARRNGFRQMISLDSADNEAMRDLASYLGFRRRLDPGDSTQVIHTLDL</sequence>
<keyword evidence="4" id="KW-1185">Reference proteome</keyword>
<evidence type="ECO:0000313" key="3">
    <source>
        <dbReference type="EMBL" id="MFC5581801.1"/>
    </source>
</evidence>
<dbReference type="InterPro" id="IPR000182">
    <property type="entry name" value="GNAT_dom"/>
</dbReference>
<evidence type="ECO:0000256" key="1">
    <source>
        <dbReference type="SAM" id="MobiDB-lite"/>
    </source>
</evidence>
<evidence type="ECO:0000313" key="4">
    <source>
        <dbReference type="Proteomes" id="UP001596111"/>
    </source>
</evidence>
<gene>
    <name evidence="3" type="ORF">ACFPPB_11825</name>
</gene>
<dbReference type="Proteomes" id="UP001596111">
    <property type="component" value="Unassembled WGS sequence"/>
</dbReference>
<reference evidence="4" key="1">
    <citation type="journal article" date="2019" name="Int. J. Syst. Evol. Microbiol.">
        <title>The Global Catalogue of Microorganisms (GCM) 10K type strain sequencing project: providing services to taxonomists for standard genome sequencing and annotation.</title>
        <authorList>
            <consortium name="The Broad Institute Genomics Platform"/>
            <consortium name="The Broad Institute Genome Sequencing Center for Infectious Disease"/>
            <person name="Wu L."/>
            <person name="Ma J."/>
        </authorList>
    </citation>
    <scope>NUCLEOTIDE SEQUENCE [LARGE SCALE GENOMIC DNA]</scope>
    <source>
        <strain evidence="4">CGMCC 1.13587</strain>
    </source>
</reference>
<dbReference type="Gene3D" id="3.40.630.30">
    <property type="match status" value="1"/>
</dbReference>
<dbReference type="InterPro" id="IPR016181">
    <property type="entry name" value="Acyl_CoA_acyltransferase"/>
</dbReference>
<comment type="caution">
    <text evidence="3">The sequence shown here is derived from an EMBL/GenBank/DDBJ whole genome shotgun (WGS) entry which is preliminary data.</text>
</comment>
<keyword evidence="3" id="KW-0808">Transferase</keyword>
<name>A0ABW0SXP6_9GAMM</name>
<protein>
    <submittedName>
        <fullName evidence="3">GNAT family N-acetyltransferase</fullName>
        <ecNumber evidence="3">2.3.-.-</ecNumber>
    </submittedName>
</protein>
<accession>A0ABW0SXP6</accession>
<organism evidence="3 4">
    <name type="scientific">Rhodanobacter terrae</name>
    <dbReference type="NCBI Taxonomy" id="418647"/>
    <lineage>
        <taxon>Bacteria</taxon>
        <taxon>Pseudomonadati</taxon>
        <taxon>Pseudomonadota</taxon>
        <taxon>Gammaproteobacteria</taxon>
        <taxon>Lysobacterales</taxon>
        <taxon>Rhodanobacteraceae</taxon>
        <taxon>Rhodanobacter</taxon>
    </lineage>
</organism>
<dbReference type="EC" id="2.3.-.-" evidence="3"/>
<feature type="region of interest" description="Disordered" evidence="1">
    <location>
        <begin position="1"/>
        <end position="25"/>
    </location>
</feature>
<dbReference type="SUPFAM" id="SSF55729">
    <property type="entry name" value="Acyl-CoA N-acyltransferases (Nat)"/>
    <property type="match status" value="1"/>
</dbReference>
<dbReference type="EMBL" id="JBHSNG010000011">
    <property type="protein sequence ID" value="MFC5581801.1"/>
    <property type="molecule type" value="Genomic_DNA"/>
</dbReference>
<dbReference type="RefSeq" id="WP_377327282.1">
    <property type="nucleotide sequence ID" value="NZ_JBHSNG010000011.1"/>
</dbReference>
<dbReference type="Pfam" id="PF00583">
    <property type="entry name" value="Acetyltransf_1"/>
    <property type="match status" value="1"/>
</dbReference>
<evidence type="ECO:0000259" key="2">
    <source>
        <dbReference type="PROSITE" id="PS51186"/>
    </source>
</evidence>